<feature type="signal peptide" evidence="2">
    <location>
        <begin position="1"/>
        <end position="16"/>
    </location>
</feature>
<accession>A0A448XIJ3</accession>
<sequence length="147" mass="16693">MLVTIFFNSLTALTSSQGGGPPVEIRNTHPKSGHELKWNQMLNFGLQYRHLPRSTRLCVALVKMRLTGKPDKRNCRAEERLAGWANLNLFDARGLLVRGQHILRLWPGSMILPDVDDRYNHLNPPGTTQLNPSLEASIKVSNNYCRY</sequence>
<dbReference type="SUPFAM" id="SSF49562">
    <property type="entry name" value="C2 domain (Calcium/lipid-binding domain, CaLB)"/>
    <property type="match status" value="1"/>
</dbReference>
<evidence type="ECO:0000259" key="3">
    <source>
        <dbReference type="PROSITE" id="PS51547"/>
    </source>
</evidence>
<evidence type="ECO:0000256" key="2">
    <source>
        <dbReference type="SAM" id="SignalP"/>
    </source>
</evidence>
<evidence type="ECO:0000313" key="5">
    <source>
        <dbReference type="Proteomes" id="UP000784294"/>
    </source>
</evidence>
<dbReference type="PROSITE" id="PS51547">
    <property type="entry name" value="C2_PI3K"/>
    <property type="match status" value="1"/>
</dbReference>
<organism evidence="4 5">
    <name type="scientific">Protopolystoma xenopodis</name>
    <dbReference type="NCBI Taxonomy" id="117903"/>
    <lineage>
        <taxon>Eukaryota</taxon>
        <taxon>Metazoa</taxon>
        <taxon>Spiralia</taxon>
        <taxon>Lophotrochozoa</taxon>
        <taxon>Platyhelminthes</taxon>
        <taxon>Monogenea</taxon>
        <taxon>Polyopisthocotylea</taxon>
        <taxon>Polystomatidea</taxon>
        <taxon>Polystomatidae</taxon>
        <taxon>Protopolystoma</taxon>
    </lineage>
</organism>
<dbReference type="InterPro" id="IPR002420">
    <property type="entry name" value="PI3K-type_C2_dom"/>
</dbReference>
<feature type="chain" id="PRO_5019023182" description="C2 PI3K-type domain-containing protein" evidence="2">
    <location>
        <begin position="17"/>
        <end position="147"/>
    </location>
</feature>
<comment type="similarity">
    <text evidence="1">Belongs to the PI3/PI4-kinase family.</text>
</comment>
<protein>
    <recommendedName>
        <fullName evidence="3">C2 PI3K-type domain-containing protein</fullName>
    </recommendedName>
</protein>
<dbReference type="Pfam" id="PF00792">
    <property type="entry name" value="PI3K_C2"/>
    <property type="match status" value="1"/>
</dbReference>
<evidence type="ECO:0000256" key="1">
    <source>
        <dbReference type="PROSITE-ProRule" id="PRU00880"/>
    </source>
</evidence>
<keyword evidence="5" id="KW-1185">Reference proteome</keyword>
<dbReference type="AlphaFoldDB" id="A0A448XIJ3"/>
<evidence type="ECO:0000313" key="4">
    <source>
        <dbReference type="EMBL" id="VEL37509.1"/>
    </source>
</evidence>
<gene>
    <name evidence="4" type="ORF">PXEA_LOCUS30949</name>
</gene>
<keyword evidence="2" id="KW-0732">Signal</keyword>
<dbReference type="Gene3D" id="2.60.40.150">
    <property type="entry name" value="C2 domain"/>
    <property type="match status" value="1"/>
</dbReference>
<dbReference type="InterPro" id="IPR035892">
    <property type="entry name" value="C2_domain_sf"/>
</dbReference>
<comment type="caution">
    <text evidence="4">The sequence shown here is derived from an EMBL/GenBank/DDBJ whole genome shotgun (WGS) entry which is preliminary data.</text>
</comment>
<name>A0A448XIJ3_9PLAT</name>
<reference evidence="4" key="1">
    <citation type="submission" date="2018-11" db="EMBL/GenBank/DDBJ databases">
        <authorList>
            <consortium name="Pathogen Informatics"/>
        </authorList>
    </citation>
    <scope>NUCLEOTIDE SEQUENCE</scope>
</reference>
<proteinExistence type="inferred from homology"/>
<feature type="domain" description="C2 PI3K-type" evidence="3">
    <location>
        <begin position="1"/>
        <end position="147"/>
    </location>
</feature>
<dbReference type="Proteomes" id="UP000784294">
    <property type="component" value="Unassembled WGS sequence"/>
</dbReference>
<dbReference type="EMBL" id="CAAALY010255200">
    <property type="protein sequence ID" value="VEL37509.1"/>
    <property type="molecule type" value="Genomic_DNA"/>
</dbReference>